<organism evidence="8 9">
    <name type="scientific">Mycolicibacterium sphagni</name>
    <dbReference type="NCBI Taxonomy" id="1786"/>
    <lineage>
        <taxon>Bacteria</taxon>
        <taxon>Bacillati</taxon>
        <taxon>Actinomycetota</taxon>
        <taxon>Actinomycetes</taxon>
        <taxon>Mycobacteriales</taxon>
        <taxon>Mycobacteriaceae</taxon>
        <taxon>Mycolicibacterium</taxon>
    </lineage>
</organism>
<evidence type="ECO:0000313" key="9">
    <source>
        <dbReference type="Proteomes" id="UP000708347"/>
    </source>
</evidence>
<dbReference type="PANTHER" id="PTHR24421:SF10">
    <property type="entry name" value="NITRATE_NITRITE SENSOR PROTEIN NARQ"/>
    <property type="match status" value="1"/>
</dbReference>
<dbReference type="Pfam" id="PF02518">
    <property type="entry name" value="HATPase_c"/>
    <property type="match status" value="1"/>
</dbReference>
<evidence type="ECO:0000256" key="1">
    <source>
        <dbReference type="ARBA" id="ARBA00000085"/>
    </source>
</evidence>
<evidence type="ECO:0000256" key="2">
    <source>
        <dbReference type="ARBA" id="ARBA00012438"/>
    </source>
</evidence>
<dbReference type="PANTHER" id="PTHR24421">
    <property type="entry name" value="NITRATE/NITRITE SENSOR PROTEIN NARX-RELATED"/>
    <property type="match status" value="1"/>
</dbReference>
<comment type="caution">
    <text evidence="8">The sequence shown here is derived from an EMBL/GenBank/DDBJ whole genome shotgun (WGS) entry which is preliminary data.</text>
</comment>
<dbReference type="RefSeq" id="WP_174399270.1">
    <property type="nucleotide sequence ID" value="NZ_VBSB01000010.1"/>
</dbReference>
<keyword evidence="4 8" id="KW-0418">Kinase</keyword>
<dbReference type="EC" id="2.7.13.3" evidence="2"/>
<name>A0ABX2K1F2_9MYCO</name>
<protein>
    <recommendedName>
        <fullName evidence="2">histidine kinase</fullName>
        <ecNumber evidence="2">2.7.13.3</ecNumber>
    </recommendedName>
</protein>
<dbReference type="EMBL" id="VBSB01000010">
    <property type="protein sequence ID" value="NTY61532.1"/>
    <property type="molecule type" value="Genomic_DNA"/>
</dbReference>
<feature type="transmembrane region" description="Helical" evidence="6">
    <location>
        <begin position="179"/>
        <end position="196"/>
    </location>
</feature>
<dbReference type="PROSITE" id="PS50109">
    <property type="entry name" value="HIS_KIN"/>
    <property type="match status" value="1"/>
</dbReference>
<feature type="transmembrane region" description="Helical" evidence="6">
    <location>
        <begin position="114"/>
        <end position="137"/>
    </location>
</feature>
<dbReference type="InterPro" id="IPR036890">
    <property type="entry name" value="HATPase_C_sf"/>
</dbReference>
<proteinExistence type="predicted"/>
<evidence type="ECO:0000256" key="6">
    <source>
        <dbReference type="SAM" id="Phobius"/>
    </source>
</evidence>
<dbReference type="Proteomes" id="UP000708347">
    <property type="component" value="Unassembled WGS sequence"/>
</dbReference>
<evidence type="ECO:0000259" key="7">
    <source>
        <dbReference type="PROSITE" id="PS50109"/>
    </source>
</evidence>
<dbReference type="SUPFAM" id="SSF55874">
    <property type="entry name" value="ATPase domain of HSP90 chaperone/DNA topoisomerase II/histidine kinase"/>
    <property type="match status" value="1"/>
</dbReference>
<keyword evidence="3" id="KW-0808">Transferase</keyword>
<keyword evidence="6" id="KW-1133">Transmembrane helix</keyword>
<reference evidence="8 9" key="1">
    <citation type="submission" date="2019-05" db="EMBL/GenBank/DDBJ databases">
        <title>Mycolicibacterium sphagni ENV482 genome assembly.</title>
        <authorList>
            <person name="Chen W."/>
            <person name="Faulkner N.W."/>
            <person name="Hyman M.R."/>
        </authorList>
    </citation>
    <scope>NUCLEOTIDE SEQUENCE [LARGE SCALE GENOMIC DNA]</scope>
    <source>
        <strain evidence="8 9">ENV482</strain>
    </source>
</reference>
<evidence type="ECO:0000256" key="5">
    <source>
        <dbReference type="ARBA" id="ARBA00023012"/>
    </source>
</evidence>
<keyword evidence="6" id="KW-0472">Membrane</keyword>
<sequence length="426" mass="46664">MRAHGSLPKRPGRFWVSLVVPPMPADVGTSEAVRAIFFKFENQAQRLRAILRLLLVAVMVLAVVASTPRSSWPAQLSLVAGYAVLAALAAWVRLQQHPRTARLRALEPMMPIDIAAICVLQLLSPGSYLMLGLLAFLPFFIATQAGQRAAVMSVAAIVGAAVAVLADPVFRRQMSAPEIAALLVMLALLCLCSYTVSRVQQRRLASIAELTASRAMLLNDVMTAEERERRRVAEALHDGPLQTLLAARQDLRDAIRPNPDLTGVARASELLTEVARELRQTTRELHPSVLEEGGLEHAVRGLLDAFAERSGAAVECSIDYPHSHAEDATVYGVVRELLTNVARHANATRVWLTLRDDGDAVTFEVRDDGVGIDPAVVSRRVAEGHIGLASQRSRIESLRGTWEFRPVEQGTSVRVRLPLRDHQEVR</sequence>
<accession>A0ABX2K1F2</accession>
<comment type="catalytic activity">
    <reaction evidence="1">
        <text>ATP + protein L-histidine = ADP + protein N-phospho-L-histidine.</text>
        <dbReference type="EC" id="2.7.13.3"/>
    </reaction>
</comment>
<keyword evidence="9" id="KW-1185">Reference proteome</keyword>
<feature type="transmembrane region" description="Helical" evidence="6">
    <location>
        <begin position="49"/>
        <end position="68"/>
    </location>
</feature>
<keyword evidence="6" id="KW-0812">Transmembrane</keyword>
<feature type="domain" description="Histidine kinase" evidence="7">
    <location>
        <begin position="333"/>
        <end position="421"/>
    </location>
</feature>
<dbReference type="SMART" id="SM00387">
    <property type="entry name" value="HATPase_c"/>
    <property type="match status" value="1"/>
</dbReference>
<evidence type="ECO:0000256" key="4">
    <source>
        <dbReference type="ARBA" id="ARBA00022777"/>
    </source>
</evidence>
<evidence type="ECO:0000313" key="8">
    <source>
        <dbReference type="EMBL" id="NTY61532.1"/>
    </source>
</evidence>
<dbReference type="Gene3D" id="3.30.565.10">
    <property type="entry name" value="Histidine kinase-like ATPase, C-terminal domain"/>
    <property type="match status" value="1"/>
</dbReference>
<feature type="transmembrane region" description="Helical" evidence="6">
    <location>
        <begin position="74"/>
        <end position="94"/>
    </location>
</feature>
<dbReference type="CDD" id="cd16917">
    <property type="entry name" value="HATPase_UhpB-NarQ-NarX-like"/>
    <property type="match status" value="1"/>
</dbReference>
<dbReference type="InterPro" id="IPR005467">
    <property type="entry name" value="His_kinase_dom"/>
</dbReference>
<feature type="transmembrane region" description="Helical" evidence="6">
    <location>
        <begin position="149"/>
        <end position="167"/>
    </location>
</feature>
<dbReference type="InterPro" id="IPR003594">
    <property type="entry name" value="HATPase_dom"/>
</dbReference>
<keyword evidence="5" id="KW-0902">Two-component regulatory system</keyword>
<evidence type="ECO:0000256" key="3">
    <source>
        <dbReference type="ARBA" id="ARBA00022679"/>
    </source>
</evidence>
<dbReference type="InterPro" id="IPR050482">
    <property type="entry name" value="Sensor_HK_TwoCompSys"/>
</dbReference>
<gene>
    <name evidence="8" type="ORF">FEG63_18455</name>
</gene>
<dbReference type="GO" id="GO:0016301">
    <property type="term" value="F:kinase activity"/>
    <property type="evidence" value="ECO:0007669"/>
    <property type="project" value="UniProtKB-KW"/>
</dbReference>